<gene>
    <name evidence="2" type="ORF">ACG0Z6_01590</name>
</gene>
<dbReference type="CDD" id="cd00158">
    <property type="entry name" value="RHOD"/>
    <property type="match status" value="1"/>
</dbReference>
<dbReference type="SUPFAM" id="SSF52821">
    <property type="entry name" value="Rhodanese/Cell cycle control phosphatase"/>
    <property type="match status" value="1"/>
</dbReference>
<dbReference type="InterPro" id="IPR036873">
    <property type="entry name" value="Rhodanese-like_dom_sf"/>
</dbReference>
<dbReference type="PANTHER" id="PTHR43031:SF18">
    <property type="entry name" value="RHODANESE-RELATED SULFURTRANSFERASES"/>
    <property type="match status" value="1"/>
</dbReference>
<evidence type="ECO:0000259" key="1">
    <source>
        <dbReference type="PROSITE" id="PS50206"/>
    </source>
</evidence>
<dbReference type="RefSeq" id="WP_394458212.1">
    <property type="nucleotide sequence ID" value="NZ_JBIGHZ010000001.1"/>
</dbReference>
<evidence type="ECO:0000313" key="3">
    <source>
        <dbReference type="Proteomes" id="UP001606099"/>
    </source>
</evidence>
<evidence type="ECO:0000313" key="2">
    <source>
        <dbReference type="EMBL" id="MFG6446929.1"/>
    </source>
</evidence>
<dbReference type="EMBL" id="JBIGHZ010000001">
    <property type="protein sequence ID" value="MFG6446929.1"/>
    <property type="molecule type" value="Genomic_DNA"/>
</dbReference>
<feature type="domain" description="Rhodanese" evidence="1">
    <location>
        <begin position="42"/>
        <end position="135"/>
    </location>
</feature>
<proteinExistence type="predicted"/>
<dbReference type="Pfam" id="PF00581">
    <property type="entry name" value="Rhodanese"/>
    <property type="match status" value="1"/>
</dbReference>
<accession>A0ABW7FRH0</accession>
<keyword evidence="3" id="KW-1185">Reference proteome</keyword>
<comment type="caution">
    <text evidence="2">The sequence shown here is derived from an EMBL/GenBank/DDBJ whole genome shotgun (WGS) entry which is preliminary data.</text>
</comment>
<reference evidence="2 3" key="1">
    <citation type="submission" date="2024-08" db="EMBL/GenBank/DDBJ databases">
        <authorList>
            <person name="Lu H."/>
        </authorList>
    </citation>
    <scope>NUCLEOTIDE SEQUENCE [LARGE SCALE GENOMIC DNA]</scope>
    <source>
        <strain evidence="2 3">BYS180W</strain>
    </source>
</reference>
<dbReference type="InterPro" id="IPR050229">
    <property type="entry name" value="GlpE_sulfurtransferase"/>
</dbReference>
<dbReference type="PROSITE" id="PS50206">
    <property type="entry name" value="RHODANESE_3"/>
    <property type="match status" value="1"/>
</dbReference>
<name>A0ABW7FRH0_9BURK</name>
<sequence length="137" mass="14395">MKFLIENWYLVLAAVASGALLFAGGRGKTSGISPADAVQLINREKAVVLDVSEGEEFGRAHAKGARHLPLSALTAKVEGHKQLPTNKALPLVLFCANGTRAHRAAGILRKAGYEKAVAVQGGLTAWREASLPVDKAA</sequence>
<dbReference type="Proteomes" id="UP001606099">
    <property type="component" value="Unassembled WGS sequence"/>
</dbReference>
<dbReference type="PANTHER" id="PTHR43031">
    <property type="entry name" value="FAD-DEPENDENT OXIDOREDUCTASE"/>
    <property type="match status" value="1"/>
</dbReference>
<protein>
    <submittedName>
        <fullName evidence="2">Rhodanese-like domain-containing protein</fullName>
    </submittedName>
</protein>
<dbReference type="InterPro" id="IPR001763">
    <property type="entry name" value="Rhodanese-like_dom"/>
</dbReference>
<dbReference type="Gene3D" id="3.40.250.10">
    <property type="entry name" value="Rhodanese-like domain"/>
    <property type="match status" value="1"/>
</dbReference>
<dbReference type="SMART" id="SM00450">
    <property type="entry name" value="RHOD"/>
    <property type="match status" value="1"/>
</dbReference>
<organism evidence="2 3">
    <name type="scientific">Roseateles rivi</name>
    <dbReference type="NCBI Taxonomy" id="3299028"/>
    <lineage>
        <taxon>Bacteria</taxon>
        <taxon>Pseudomonadati</taxon>
        <taxon>Pseudomonadota</taxon>
        <taxon>Betaproteobacteria</taxon>
        <taxon>Burkholderiales</taxon>
        <taxon>Sphaerotilaceae</taxon>
        <taxon>Roseateles</taxon>
    </lineage>
</organism>